<evidence type="ECO:0000256" key="14">
    <source>
        <dbReference type="ARBA" id="ARBA00069039"/>
    </source>
</evidence>
<evidence type="ECO:0000313" key="19">
    <source>
        <dbReference type="Proteomes" id="UP000235965"/>
    </source>
</evidence>
<dbReference type="PANTHER" id="PTHR11705:SF153">
    <property type="entry name" value="ZINC CARBOXYPEPTIDASE A 1-LIKE PROTEIN"/>
    <property type="match status" value="1"/>
</dbReference>
<dbReference type="GO" id="GO:0004181">
    <property type="term" value="F:metallocarboxypeptidase activity"/>
    <property type="evidence" value="ECO:0007669"/>
    <property type="project" value="InterPro"/>
</dbReference>
<dbReference type="FunCoup" id="A0A2J7REK9">
    <property type="interactions" value="21"/>
</dbReference>
<dbReference type="Gene3D" id="3.40.630.10">
    <property type="entry name" value="Zn peptidases"/>
    <property type="match status" value="1"/>
</dbReference>
<dbReference type="InterPro" id="IPR000834">
    <property type="entry name" value="Peptidase_M14"/>
</dbReference>
<evidence type="ECO:0000313" key="18">
    <source>
        <dbReference type="EMBL" id="PNF39273.1"/>
    </source>
</evidence>
<comment type="caution">
    <text evidence="18">The sequence shown here is derived from an EMBL/GenBank/DDBJ whole genome shotgun (WGS) entry which is preliminary data.</text>
</comment>
<dbReference type="PRINTS" id="PR00765">
    <property type="entry name" value="CRBOXYPTASEA"/>
</dbReference>
<feature type="chain" id="PRO_5014559440" description="Zinc carboxypeptidase A 1" evidence="16">
    <location>
        <begin position="16"/>
        <end position="422"/>
    </location>
</feature>
<sequence>MLRFLCLLILTTAFANRATFDNYQVHRVVPENQEQLNILKDLEDDPNGLSFWVGPSRIQKAVDIMIPPHMLPRFNDILASINLKSEVYIGNVQHLIDTERPKVRPTVDFGWTDYYTLDEIYAWLDFLNETYPGVVTPIVGGESYEGRQIHGVKVSHRAGNPSVVLEGGIHAREWISPATVTYILNKLLTSQDPVMQDLVQSFDYYVFPVVNPDGYVYTHTTDRTWRKTRSLSNNLCYGADPNRNWDFHWKEAGASSSPCSDSYAGESPFSEIETRSLGRYLDDISDNLVGYLDFHSYSQLLMFPYGHTHEHVSNYDELLAVGLDAAAALALNNGTHYDVGSIYDAIYPASGGSIDWVRGVLDTPYTYVWELRDTGRYGFLLPASQIIDTAEETLNSAVVILQHAKGRLRGSKNNEVQDIARP</sequence>
<dbReference type="PANTHER" id="PTHR11705">
    <property type="entry name" value="PROTEASE FAMILY M14 CARBOXYPEPTIDASE A,B"/>
    <property type="match status" value="1"/>
</dbReference>
<evidence type="ECO:0000256" key="11">
    <source>
        <dbReference type="ARBA" id="ARBA00023049"/>
    </source>
</evidence>
<comment type="cofactor">
    <cofactor evidence="1">
        <name>Zn(2+)</name>
        <dbReference type="ChEBI" id="CHEBI:29105"/>
    </cofactor>
</comment>
<evidence type="ECO:0000256" key="12">
    <source>
        <dbReference type="ARBA" id="ARBA00023157"/>
    </source>
</evidence>
<dbReference type="Gene3D" id="3.30.70.340">
    <property type="entry name" value="Metallocarboxypeptidase-like"/>
    <property type="match status" value="1"/>
</dbReference>
<keyword evidence="4" id="KW-0964">Secreted</keyword>
<evidence type="ECO:0000256" key="6">
    <source>
        <dbReference type="ARBA" id="ARBA00022670"/>
    </source>
</evidence>
<accession>A0A2J7REK9</accession>
<dbReference type="SMART" id="SM00631">
    <property type="entry name" value="Zn_pept"/>
    <property type="match status" value="1"/>
</dbReference>
<evidence type="ECO:0000256" key="15">
    <source>
        <dbReference type="PROSITE-ProRule" id="PRU01379"/>
    </source>
</evidence>
<gene>
    <name evidence="18" type="ORF">B7P43_G16700</name>
</gene>
<dbReference type="SUPFAM" id="SSF54897">
    <property type="entry name" value="Protease propeptides/inhibitors"/>
    <property type="match status" value="1"/>
</dbReference>
<comment type="function">
    <text evidence="13">Involved in the digestion of the blood meal.</text>
</comment>
<comment type="subcellular location">
    <subcellularLocation>
        <location evidence="2">Secreted</location>
    </subcellularLocation>
</comment>
<dbReference type="InterPro" id="IPR057246">
    <property type="entry name" value="CARBOXYPEPT_ZN_1"/>
</dbReference>
<evidence type="ECO:0000256" key="10">
    <source>
        <dbReference type="ARBA" id="ARBA00022833"/>
    </source>
</evidence>
<dbReference type="FunFam" id="3.30.70.340:FF:000002">
    <property type="entry name" value="Carboxypeptidase A"/>
    <property type="match status" value="1"/>
</dbReference>
<feature type="signal peptide" evidence="16">
    <location>
        <begin position="1"/>
        <end position="15"/>
    </location>
</feature>
<evidence type="ECO:0000256" key="4">
    <source>
        <dbReference type="ARBA" id="ARBA00022525"/>
    </source>
</evidence>
<evidence type="ECO:0000256" key="7">
    <source>
        <dbReference type="ARBA" id="ARBA00022723"/>
    </source>
</evidence>
<dbReference type="OrthoDB" id="3626597at2759"/>
<dbReference type="InterPro" id="IPR003146">
    <property type="entry name" value="M14A_act_pep"/>
</dbReference>
<dbReference type="SUPFAM" id="SSF53187">
    <property type="entry name" value="Zn-dependent exopeptidases"/>
    <property type="match status" value="1"/>
</dbReference>
<dbReference type="EMBL" id="NEVH01004959">
    <property type="protein sequence ID" value="PNF39273.1"/>
    <property type="molecule type" value="Genomic_DNA"/>
</dbReference>
<dbReference type="GO" id="GO:0008270">
    <property type="term" value="F:zinc ion binding"/>
    <property type="evidence" value="ECO:0007669"/>
    <property type="project" value="InterPro"/>
</dbReference>
<keyword evidence="9" id="KW-0378">Hydrolase</keyword>
<feature type="active site" description="Proton donor/acceptor" evidence="15">
    <location>
        <position position="370"/>
    </location>
</feature>
<dbReference type="EMBL" id="NEVH01004959">
    <property type="protein sequence ID" value="PNF39275.1"/>
    <property type="molecule type" value="Genomic_DNA"/>
</dbReference>
<keyword evidence="5 18" id="KW-0121">Carboxypeptidase</keyword>
<dbReference type="GO" id="GO:0005615">
    <property type="term" value="C:extracellular space"/>
    <property type="evidence" value="ECO:0007669"/>
    <property type="project" value="TreeGrafter"/>
</dbReference>
<keyword evidence="7" id="KW-0479">Metal-binding</keyword>
<evidence type="ECO:0000259" key="17">
    <source>
        <dbReference type="PROSITE" id="PS52035"/>
    </source>
</evidence>
<evidence type="ECO:0000256" key="3">
    <source>
        <dbReference type="ARBA" id="ARBA00005988"/>
    </source>
</evidence>
<dbReference type="AlphaFoldDB" id="A0A2J7REK9"/>
<dbReference type="InterPro" id="IPR057247">
    <property type="entry name" value="CARBOXYPEPT_ZN_2"/>
</dbReference>
<keyword evidence="8 16" id="KW-0732">Signal</keyword>
<keyword evidence="6" id="KW-0645">Protease</keyword>
<dbReference type="InParanoid" id="A0A2J7REK9"/>
<evidence type="ECO:0000256" key="2">
    <source>
        <dbReference type="ARBA" id="ARBA00004613"/>
    </source>
</evidence>
<reference evidence="18 19" key="1">
    <citation type="submission" date="2017-12" db="EMBL/GenBank/DDBJ databases">
        <title>Hemimetabolous genomes reveal molecular basis of termite eusociality.</title>
        <authorList>
            <person name="Harrison M.C."/>
            <person name="Jongepier E."/>
            <person name="Robertson H.M."/>
            <person name="Arning N."/>
            <person name="Bitard-Feildel T."/>
            <person name="Chao H."/>
            <person name="Childers C.P."/>
            <person name="Dinh H."/>
            <person name="Doddapaneni H."/>
            <person name="Dugan S."/>
            <person name="Gowin J."/>
            <person name="Greiner C."/>
            <person name="Han Y."/>
            <person name="Hu H."/>
            <person name="Hughes D.S.T."/>
            <person name="Huylmans A.-K."/>
            <person name="Kemena C."/>
            <person name="Kremer L.P.M."/>
            <person name="Lee S.L."/>
            <person name="Lopez-Ezquerra A."/>
            <person name="Mallet L."/>
            <person name="Monroy-Kuhn J.M."/>
            <person name="Moser A."/>
            <person name="Murali S.C."/>
            <person name="Muzny D.M."/>
            <person name="Otani S."/>
            <person name="Piulachs M.-D."/>
            <person name="Poelchau M."/>
            <person name="Qu J."/>
            <person name="Schaub F."/>
            <person name="Wada-Katsumata A."/>
            <person name="Worley K.C."/>
            <person name="Xie Q."/>
            <person name="Ylla G."/>
            <person name="Poulsen M."/>
            <person name="Gibbs R.A."/>
            <person name="Schal C."/>
            <person name="Richards S."/>
            <person name="Belles X."/>
            <person name="Korb J."/>
            <person name="Bornberg-Bauer E."/>
        </authorList>
    </citation>
    <scope>NUCLEOTIDE SEQUENCE [LARGE SCALE GENOMIC DNA]</scope>
    <source>
        <tissue evidence="18">Whole body</tissue>
    </source>
</reference>
<keyword evidence="10" id="KW-0862">Zinc</keyword>
<evidence type="ECO:0000256" key="16">
    <source>
        <dbReference type="SAM" id="SignalP"/>
    </source>
</evidence>
<keyword evidence="19" id="KW-1185">Reference proteome</keyword>
<dbReference type="PROSITE" id="PS00132">
    <property type="entry name" value="CARBOXYPEPT_ZN_1"/>
    <property type="match status" value="1"/>
</dbReference>
<proteinExistence type="inferred from homology"/>
<dbReference type="PROSITE" id="PS52035">
    <property type="entry name" value="PEPTIDASE_M14"/>
    <property type="match status" value="1"/>
</dbReference>
<dbReference type="Proteomes" id="UP000235965">
    <property type="component" value="Unassembled WGS sequence"/>
</dbReference>
<feature type="domain" description="Peptidase M14" evidence="17">
    <location>
        <begin position="113"/>
        <end position="404"/>
    </location>
</feature>
<comment type="similarity">
    <text evidence="3 15">Belongs to the peptidase M14 family.</text>
</comment>
<dbReference type="CDD" id="cd03860">
    <property type="entry name" value="M14_CP_A-B_like"/>
    <property type="match status" value="1"/>
</dbReference>
<name>A0A2J7REK9_9NEOP</name>
<dbReference type="Pfam" id="PF02244">
    <property type="entry name" value="Propep_M14"/>
    <property type="match status" value="1"/>
</dbReference>
<dbReference type="GO" id="GO:0006508">
    <property type="term" value="P:proteolysis"/>
    <property type="evidence" value="ECO:0007669"/>
    <property type="project" value="UniProtKB-KW"/>
</dbReference>
<evidence type="ECO:0000256" key="5">
    <source>
        <dbReference type="ARBA" id="ARBA00022645"/>
    </source>
</evidence>
<dbReference type="STRING" id="105785.A0A2J7REK9"/>
<dbReference type="InterPro" id="IPR036990">
    <property type="entry name" value="M14A-like_propep"/>
</dbReference>
<organism evidence="18 19">
    <name type="scientific">Cryptotermes secundus</name>
    <dbReference type="NCBI Taxonomy" id="105785"/>
    <lineage>
        <taxon>Eukaryota</taxon>
        <taxon>Metazoa</taxon>
        <taxon>Ecdysozoa</taxon>
        <taxon>Arthropoda</taxon>
        <taxon>Hexapoda</taxon>
        <taxon>Insecta</taxon>
        <taxon>Pterygota</taxon>
        <taxon>Neoptera</taxon>
        <taxon>Polyneoptera</taxon>
        <taxon>Dictyoptera</taxon>
        <taxon>Blattodea</taxon>
        <taxon>Blattoidea</taxon>
        <taxon>Termitoidae</taxon>
        <taxon>Kalotermitidae</taxon>
        <taxon>Cryptotermitinae</taxon>
        <taxon>Cryptotermes</taxon>
    </lineage>
</organism>
<evidence type="ECO:0000256" key="1">
    <source>
        <dbReference type="ARBA" id="ARBA00001947"/>
    </source>
</evidence>
<evidence type="ECO:0000256" key="13">
    <source>
        <dbReference type="ARBA" id="ARBA00057299"/>
    </source>
</evidence>
<keyword evidence="11" id="KW-0482">Metalloprotease</keyword>
<keyword evidence="12" id="KW-1015">Disulfide bond</keyword>
<dbReference type="Pfam" id="PF00246">
    <property type="entry name" value="Peptidase_M14"/>
    <property type="match status" value="1"/>
</dbReference>
<protein>
    <recommendedName>
        <fullName evidence="14">Zinc carboxypeptidase A 1</fullName>
    </recommendedName>
</protein>
<evidence type="ECO:0000256" key="8">
    <source>
        <dbReference type="ARBA" id="ARBA00022729"/>
    </source>
</evidence>
<dbReference type="FunFam" id="3.40.630.10:FF:000040">
    <property type="entry name" value="zinc carboxypeptidase"/>
    <property type="match status" value="1"/>
</dbReference>
<dbReference type="PROSITE" id="PS00133">
    <property type="entry name" value="CARBOXYPEPT_ZN_2"/>
    <property type="match status" value="1"/>
</dbReference>
<evidence type="ECO:0000256" key="9">
    <source>
        <dbReference type="ARBA" id="ARBA00022801"/>
    </source>
</evidence>